<dbReference type="EMBL" id="JAHRIN010033060">
    <property type="protein sequence ID" value="MEQ2202229.1"/>
    <property type="molecule type" value="Genomic_DNA"/>
</dbReference>
<keyword evidence="3" id="KW-1185">Reference proteome</keyword>
<protein>
    <submittedName>
        <fullName evidence="2">Uncharacterized protein</fullName>
    </submittedName>
</protein>
<dbReference type="Proteomes" id="UP001434883">
    <property type="component" value="Unassembled WGS sequence"/>
</dbReference>
<evidence type="ECO:0000313" key="3">
    <source>
        <dbReference type="Proteomes" id="UP001434883"/>
    </source>
</evidence>
<evidence type="ECO:0000256" key="1">
    <source>
        <dbReference type="SAM" id="MobiDB-lite"/>
    </source>
</evidence>
<evidence type="ECO:0000313" key="2">
    <source>
        <dbReference type="EMBL" id="MEQ2202229.1"/>
    </source>
</evidence>
<proteinExistence type="predicted"/>
<comment type="caution">
    <text evidence="2">The sequence shown here is derived from an EMBL/GenBank/DDBJ whole genome shotgun (WGS) entry which is preliminary data.</text>
</comment>
<name>A0ABV0R2H9_9TELE</name>
<sequence length="100" mass="11851">MESEFNREMDISAKEQNVVWKTIETQLLIMKTAIKKTFEYKEEQKLVKRMNSKINEELSKDGKSKTDKQSPGKWFSLKENNARKERDLAEKMCKDSSWLS</sequence>
<feature type="compositionally biased region" description="Basic and acidic residues" evidence="1">
    <location>
        <begin position="55"/>
        <end position="70"/>
    </location>
</feature>
<organism evidence="2 3">
    <name type="scientific">Xenoophorus captivus</name>
    <dbReference type="NCBI Taxonomy" id="1517983"/>
    <lineage>
        <taxon>Eukaryota</taxon>
        <taxon>Metazoa</taxon>
        <taxon>Chordata</taxon>
        <taxon>Craniata</taxon>
        <taxon>Vertebrata</taxon>
        <taxon>Euteleostomi</taxon>
        <taxon>Actinopterygii</taxon>
        <taxon>Neopterygii</taxon>
        <taxon>Teleostei</taxon>
        <taxon>Neoteleostei</taxon>
        <taxon>Acanthomorphata</taxon>
        <taxon>Ovalentaria</taxon>
        <taxon>Atherinomorphae</taxon>
        <taxon>Cyprinodontiformes</taxon>
        <taxon>Goodeidae</taxon>
        <taxon>Xenoophorus</taxon>
    </lineage>
</organism>
<gene>
    <name evidence="2" type="ORF">XENOCAPTIV_028551</name>
</gene>
<feature type="region of interest" description="Disordered" evidence="1">
    <location>
        <begin position="55"/>
        <end position="81"/>
    </location>
</feature>
<accession>A0ABV0R2H9</accession>
<reference evidence="2 3" key="1">
    <citation type="submission" date="2021-06" db="EMBL/GenBank/DDBJ databases">
        <authorList>
            <person name="Palmer J.M."/>
        </authorList>
    </citation>
    <scope>NUCLEOTIDE SEQUENCE [LARGE SCALE GENOMIC DNA]</scope>
    <source>
        <strain evidence="2 3">XC_2019</strain>
        <tissue evidence="2">Muscle</tissue>
    </source>
</reference>